<comment type="caution">
    <text evidence="2">The sequence shown here is derived from an EMBL/GenBank/DDBJ whole genome shotgun (WGS) entry which is preliminary data.</text>
</comment>
<dbReference type="PANTHER" id="PTHR44068:SF11">
    <property type="entry name" value="GERANYL DIPHOSPHATE 2-C-METHYLTRANSFERASE"/>
    <property type="match status" value="1"/>
</dbReference>
<evidence type="ECO:0000259" key="1">
    <source>
        <dbReference type="Pfam" id="PF13649"/>
    </source>
</evidence>
<dbReference type="PANTHER" id="PTHR44068">
    <property type="entry name" value="ZGC:194242"/>
    <property type="match status" value="1"/>
</dbReference>
<dbReference type="RefSeq" id="WP_085444657.1">
    <property type="nucleotide sequence ID" value="NZ_LVJN01000020.1"/>
</dbReference>
<protein>
    <recommendedName>
        <fullName evidence="1">Methyltransferase domain-containing protein</fullName>
    </recommendedName>
</protein>
<dbReference type="Gene3D" id="3.40.50.150">
    <property type="entry name" value="Vaccinia Virus protein VP39"/>
    <property type="match status" value="1"/>
</dbReference>
<dbReference type="InterPro" id="IPR050447">
    <property type="entry name" value="Erg6_SMT_methyltransf"/>
</dbReference>
<dbReference type="OrthoDB" id="9787738at2"/>
<reference evidence="2 3" key="1">
    <citation type="journal article" date="2016" name="BMC Genomics">
        <title>Combined genomic and structural analyses of a cultured magnetotactic bacterium reveals its niche adaptation to a dynamic environment.</title>
        <authorList>
            <person name="Araujo A.C."/>
            <person name="Morillo V."/>
            <person name="Cypriano J."/>
            <person name="Teixeira L.C."/>
            <person name="Leao P."/>
            <person name="Lyra S."/>
            <person name="Almeida L.G."/>
            <person name="Bazylinski D.A."/>
            <person name="Vasconcellos A.T."/>
            <person name="Abreu F."/>
            <person name="Lins U."/>
        </authorList>
    </citation>
    <scope>NUCLEOTIDE SEQUENCE [LARGE SCALE GENOMIC DNA]</scope>
    <source>
        <strain evidence="2 3">IT-1</strain>
    </source>
</reference>
<evidence type="ECO:0000313" key="2">
    <source>
        <dbReference type="EMBL" id="OSM02168.1"/>
    </source>
</evidence>
<sequence length="270" mass="30657">MSDLQQVQSFWERQSCGEVYAQGQSERDFYLSETAARYALEPYIAEFAQFDDYADKTVLEIGVGMGSDHSRIAQAGPARLVGVDLTQRAIEHTGKRFAALGLQSELKTDNAEALSFADETFDRVYSWGVLHHSPNTPQAIAEVHRVLKPRGVARIMVYYTWSPTGLMLWARYGLLRGRPLTPMSQIYADYLESPGTKAYNMDEGERLFSRFDQVKLRVQLGFGDLLEGAVGQRHRGPLLSIAKRIWPRWLIRAISRHVPFGLYLLIEARK</sequence>
<name>A0A1Y2K2B7_9PROT</name>
<dbReference type="AlphaFoldDB" id="A0A1Y2K2B7"/>
<organism evidence="2 3">
    <name type="scientific">Magnetofaba australis IT-1</name>
    <dbReference type="NCBI Taxonomy" id="1434232"/>
    <lineage>
        <taxon>Bacteria</taxon>
        <taxon>Pseudomonadati</taxon>
        <taxon>Pseudomonadota</taxon>
        <taxon>Magnetococcia</taxon>
        <taxon>Magnetococcales</taxon>
        <taxon>Magnetococcaceae</taxon>
        <taxon>Magnetofaba</taxon>
    </lineage>
</organism>
<dbReference type="SUPFAM" id="SSF53335">
    <property type="entry name" value="S-adenosyl-L-methionine-dependent methyltransferases"/>
    <property type="match status" value="1"/>
</dbReference>
<keyword evidence="3" id="KW-1185">Reference proteome</keyword>
<feature type="domain" description="Methyltransferase" evidence="1">
    <location>
        <begin position="58"/>
        <end position="151"/>
    </location>
</feature>
<dbReference type="STRING" id="1434232.MAIT1_02268"/>
<dbReference type="InterPro" id="IPR029063">
    <property type="entry name" value="SAM-dependent_MTases_sf"/>
</dbReference>
<evidence type="ECO:0000313" key="3">
    <source>
        <dbReference type="Proteomes" id="UP000194003"/>
    </source>
</evidence>
<dbReference type="InterPro" id="IPR041698">
    <property type="entry name" value="Methyltransf_25"/>
</dbReference>
<dbReference type="Pfam" id="PF13649">
    <property type="entry name" value="Methyltransf_25"/>
    <property type="match status" value="1"/>
</dbReference>
<gene>
    <name evidence="2" type="ORF">MAIT1_02268</name>
</gene>
<dbReference type="Proteomes" id="UP000194003">
    <property type="component" value="Unassembled WGS sequence"/>
</dbReference>
<accession>A0A1Y2K2B7</accession>
<proteinExistence type="predicted"/>
<dbReference type="EMBL" id="LVJN01000020">
    <property type="protein sequence ID" value="OSM02168.1"/>
    <property type="molecule type" value="Genomic_DNA"/>
</dbReference>
<dbReference type="CDD" id="cd02440">
    <property type="entry name" value="AdoMet_MTases"/>
    <property type="match status" value="1"/>
</dbReference>